<evidence type="ECO:0000256" key="1">
    <source>
        <dbReference type="ARBA" id="ARBA00022723"/>
    </source>
</evidence>
<dbReference type="Proteomes" id="UP000054342">
    <property type="component" value="Unassembled WGS sequence"/>
</dbReference>
<protein>
    <recommendedName>
        <fullName evidence="7">Zn(2)-C6 fungal-type domain-containing protein</fullName>
    </recommendedName>
</protein>
<evidence type="ECO:0000256" key="3">
    <source>
        <dbReference type="ARBA" id="ARBA00023125"/>
    </source>
</evidence>
<sequence>MASEFQARLNLVPMAAKTRRSVACNHCRAKKIRCNGNTPCANCQDRAEECVVTPRRRPRVQGSRKPDERIVGHQSSNAFSETSDYVADPPANQANFSISPSQPLIFIPQQPECPIEAPEEECEPSIDVFDNHDVGQEDNSLYATDTLNLEYYGPRCMLSFCSQPGVEWVTSKVKLSDYSSTVKRLVLDSARMLKMSGTLSFSREPDPCPEVAWQYTNAYFEEGLDRSFGVVERTLFEGRLRAHFNGTHNPVTDDKAWYALCNVVWAHGCRIVLSKTKPFRETLQASWAFFENALSVHTETFFLHTSLMSVQALILMAYFSEGIGKISLQYTLCTDAMRLACSKGLHRQPSHSWKLSPHEVTHRNWMFWAIYCLEKHICSRSGRPSIMDDDEISCQVPLSALNGRSSDTFYCHTLIKMMQLASTAKKRLSSARALRQTTEQLIKTVRKLRKDLADFKCSVQQRMCLDGALDASELPAGLTLREAQSLQAHYFCLVLDVNTPLTYPWSGISTYLADNAAAACQVEASRNEVAHASRSAILATRQVQIDCNCSALIARYTPVYCFMNLFVHILQDTKMSTVPSDLVLLDIAFGYFSNLEFVTGLELSRVFVRDMCNFARLAVEHEESQSQMNNRERAGDQTSPTANLMIDPVDFDDTSTLPFYESDFFGSLPTEDLESWSTLIPFEESDVMMF</sequence>
<dbReference type="CDD" id="cd12148">
    <property type="entry name" value="fungal_TF_MHR"/>
    <property type="match status" value="1"/>
</dbReference>
<keyword evidence="4" id="KW-0804">Transcription</keyword>
<dbReference type="SMART" id="SM00066">
    <property type="entry name" value="GAL4"/>
    <property type="match status" value="1"/>
</dbReference>
<dbReference type="PROSITE" id="PS00463">
    <property type="entry name" value="ZN2_CY6_FUNGAL_1"/>
    <property type="match status" value="1"/>
</dbReference>
<feature type="region of interest" description="Disordered" evidence="6">
    <location>
        <begin position="57"/>
        <end position="84"/>
    </location>
</feature>
<dbReference type="AlphaFoldDB" id="A0A0D2DBQ4"/>
<organism evidence="8 9">
    <name type="scientific">Exophiala xenobiotica</name>
    <dbReference type="NCBI Taxonomy" id="348802"/>
    <lineage>
        <taxon>Eukaryota</taxon>
        <taxon>Fungi</taxon>
        <taxon>Dikarya</taxon>
        <taxon>Ascomycota</taxon>
        <taxon>Pezizomycotina</taxon>
        <taxon>Eurotiomycetes</taxon>
        <taxon>Chaetothyriomycetidae</taxon>
        <taxon>Chaetothyriales</taxon>
        <taxon>Herpotrichiellaceae</taxon>
        <taxon>Exophiala</taxon>
    </lineage>
</organism>
<dbReference type="SMART" id="SM00906">
    <property type="entry name" value="Fungal_trans"/>
    <property type="match status" value="1"/>
</dbReference>
<accession>A0A0D2DBQ4</accession>
<dbReference type="GO" id="GO:0003677">
    <property type="term" value="F:DNA binding"/>
    <property type="evidence" value="ECO:0007669"/>
    <property type="project" value="UniProtKB-KW"/>
</dbReference>
<dbReference type="CDD" id="cd00067">
    <property type="entry name" value="GAL4"/>
    <property type="match status" value="1"/>
</dbReference>
<evidence type="ECO:0000256" key="4">
    <source>
        <dbReference type="ARBA" id="ARBA00023163"/>
    </source>
</evidence>
<dbReference type="Pfam" id="PF04082">
    <property type="entry name" value="Fungal_trans"/>
    <property type="match status" value="1"/>
</dbReference>
<dbReference type="InterPro" id="IPR007219">
    <property type="entry name" value="XnlR_reg_dom"/>
</dbReference>
<dbReference type="GO" id="GO:0008270">
    <property type="term" value="F:zinc ion binding"/>
    <property type="evidence" value="ECO:0007669"/>
    <property type="project" value="InterPro"/>
</dbReference>
<dbReference type="EMBL" id="KN847317">
    <property type="protein sequence ID" value="KIW59742.1"/>
    <property type="molecule type" value="Genomic_DNA"/>
</dbReference>
<dbReference type="InterPro" id="IPR050987">
    <property type="entry name" value="AtrR-like"/>
</dbReference>
<evidence type="ECO:0000256" key="5">
    <source>
        <dbReference type="ARBA" id="ARBA00023242"/>
    </source>
</evidence>
<proteinExistence type="predicted"/>
<dbReference type="STRING" id="348802.A0A0D2DBQ4"/>
<feature type="compositionally biased region" description="Basic and acidic residues" evidence="6">
    <location>
        <begin position="623"/>
        <end position="635"/>
    </location>
</feature>
<dbReference type="Gene3D" id="4.10.240.10">
    <property type="entry name" value="Zn(2)-C6 fungal-type DNA-binding domain"/>
    <property type="match status" value="1"/>
</dbReference>
<dbReference type="OrthoDB" id="39175at2759"/>
<keyword evidence="3" id="KW-0238">DNA-binding</keyword>
<keyword evidence="9" id="KW-1185">Reference proteome</keyword>
<dbReference type="InterPro" id="IPR001138">
    <property type="entry name" value="Zn2Cys6_DnaBD"/>
</dbReference>
<feature type="domain" description="Zn(2)-C6 fungal-type" evidence="7">
    <location>
        <begin position="23"/>
        <end position="52"/>
    </location>
</feature>
<evidence type="ECO:0000259" key="7">
    <source>
        <dbReference type="PROSITE" id="PS50048"/>
    </source>
</evidence>
<dbReference type="GO" id="GO:0000981">
    <property type="term" value="F:DNA-binding transcription factor activity, RNA polymerase II-specific"/>
    <property type="evidence" value="ECO:0007669"/>
    <property type="project" value="InterPro"/>
</dbReference>
<feature type="compositionally biased region" description="Polar residues" evidence="6">
    <location>
        <begin position="73"/>
        <end position="83"/>
    </location>
</feature>
<dbReference type="GeneID" id="25321921"/>
<dbReference type="GO" id="GO:0006351">
    <property type="term" value="P:DNA-templated transcription"/>
    <property type="evidence" value="ECO:0007669"/>
    <property type="project" value="InterPro"/>
</dbReference>
<evidence type="ECO:0000313" key="9">
    <source>
        <dbReference type="Proteomes" id="UP000054342"/>
    </source>
</evidence>
<keyword evidence="5" id="KW-0539">Nucleus</keyword>
<evidence type="ECO:0000313" key="8">
    <source>
        <dbReference type="EMBL" id="KIW59742.1"/>
    </source>
</evidence>
<gene>
    <name evidence="8" type="ORF">PV05_00013</name>
</gene>
<evidence type="ECO:0000256" key="6">
    <source>
        <dbReference type="SAM" id="MobiDB-lite"/>
    </source>
</evidence>
<dbReference type="PANTHER" id="PTHR46910:SF25">
    <property type="entry name" value="ABC-TRANSPORTER-REGULATING TRANSCRIPTION FACTOR"/>
    <property type="match status" value="1"/>
</dbReference>
<feature type="region of interest" description="Disordered" evidence="6">
    <location>
        <begin position="623"/>
        <end position="642"/>
    </location>
</feature>
<keyword evidence="2" id="KW-0805">Transcription regulation</keyword>
<dbReference type="PROSITE" id="PS50048">
    <property type="entry name" value="ZN2_CY6_FUNGAL_2"/>
    <property type="match status" value="1"/>
</dbReference>
<keyword evidence="1" id="KW-0479">Metal-binding</keyword>
<reference evidence="8 9" key="1">
    <citation type="submission" date="2015-01" db="EMBL/GenBank/DDBJ databases">
        <title>The Genome Sequence of Exophiala xenobiotica CBS118157.</title>
        <authorList>
            <consortium name="The Broad Institute Genomics Platform"/>
            <person name="Cuomo C."/>
            <person name="de Hoog S."/>
            <person name="Gorbushina A."/>
            <person name="Stielow B."/>
            <person name="Teixiera M."/>
            <person name="Abouelleil A."/>
            <person name="Chapman S.B."/>
            <person name="Priest M."/>
            <person name="Young S.K."/>
            <person name="Wortman J."/>
            <person name="Nusbaum C."/>
            <person name="Birren B."/>
        </authorList>
    </citation>
    <scope>NUCLEOTIDE SEQUENCE [LARGE SCALE GENOMIC DNA]</scope>
    <source>
        <strain evidence="8 9">CBS 118157</strain>
    </source>
</reference>
<dbReference type="PANTHER" id="PTHR46910">
    <property type="entry name" value="TRANSCRIPTION FACTOR PDR1"/>
    <property type="match status" value="1"/>
</dbReference>
<dbReference type="RefSeq" id="XP_013320326.1">
    <property type="nucleotide sequence ID" value="XM_013464872.1"/>
</dbReference>
<name>A0A0D2DBQ4_9EURO</name>
<dbReference type="SUPFAM" id="SSF57701">
    <property type="entry name" value="Zn2/Cys6 DNA-binding domain"/>
    <property type="match status" value="1"/>
</dbReference>
<dbReference type="HOGENOM" id="CLU_016058_0_0_1"/>
<dbReference type="InterPro" id="IPR036864">
    <property type="entry name" value="Zn2-C6_fun-type_DNA-bd_sf"/>
</dbReference>
<evidence type="ECO:0000256" key="2">
    <source>
        <dbReference type="ARBA" id="ARBA00023015"/>
    </source>
</evidence>
<dbReference type="Pfam" id="PF00172">
    <property type="entry name" value="Zn_clus"/>
    <property type="match status" value="1"/>
</dbReference>